<sequence length="642" mass="73507">MKKASFLCSKRKEKAMAYTDKGKIKARQNRLAEQRLRRQQEEKQRRKEEEERKRRQEEARRRQEEAARRKERQERQRQEHERKQKEAAKKVSGESIKATQFLMNRFGFTDKQGNPLKEDGIFGDKTKQAAEKFQRYQKELDQPSQKTKTLQEGLNQSGRTYLDGNPLKVDGVYGPKTDHMKNVVDNDFTGWLDSDRYKEKTIGTKIFPRMPKLENKAVNDIAEGRWSKLWDSQEDAARTMEYRIPIDEKEKKEINLPGSYIGTEREEKDVRELQDLFKNAINEQKQSWNGKDMVYNKETNRKNANIELLGSQVEARPTQPPKEETDKSGNLWSENWNAAPQYGNGEASLLKNSQPEKGADLSDQEKLELGKKMREYLQQHPDEALPNGWNIDKIREREKQFKADSPLGMTATPPGFVKNEEDIKKLQQNIGVEPTGKWDSTTEIAYHQKFEGLPEQIAQSNPQIAGLDFNDATVKDRACISTATNNMLQMAGVDVPYKDIYEWYMEKGVPIGSAEMPVGIVNYIRENNPDIKIAGTTMLDLGATKKAEQQIKDAGQGIVCFGYKAPDGSIGAHYVAVEALDDGKISVKDYGKRYNDGDTTQSGEKTYDSIEAYLKYKDKDKDDLMNNKFFIVSYGIGKGAGK</sequence>
<reference evidence="2 3" key="1">
    <citation type="submission" date="2015-04" db="EMBL/GenBank/DDBJ databases">
        <title>Draft genome sequence of bacteremic isolate Catabacter hongkongensis type strain HKU16T.</title>
        <authorList>
            <person name="Lau S.K."/>
            <person name="Teng J.L."/>
            <person name="Huang Y."/>
            <person name="Curreem S.O."/>
            <person name="Tsui S.K."/>
            <person name="Woo P.C."/>
        </authorList>
    </citation>
    <scope>NUCLEOTIDE SEQUENCE [LARGE SCALE GENOMIC DNA]</scope>
    <source>
        <strain evidence="2 3">HKU16</strain>
    </source>
</reference>
<dbReference type="Proteomes" id="UP000034076">
    <property type="component" value="Unassembled WGS sequence"/>
</dbReference>
<dbReference type="STRING" id="270498.CHK_2042"/>
<dbReference type="InterPro" id="IPR036366">
    <property type="entry name" value="PGBDSf"/>
</dbReference>
<feature type="compositionally biased region" description="Basic and acidic residues" evidence="1">
    <location>
        <begin position="30"/>
        <end position="92"/>
    </location>
</feature>
<comment type="caution">
    <text evidence="2">The sequence shown here is derived from an EMBL/GenBank/DDBJ whole genome shotgun (WGS) entry which is preliminary data.</text>
</comment>
<proteinExistence type="predicted"/>
<dbReference type="Gene3D" id="1.10.101.10">
    <property type="entry name" value="PGBD-like superfamily/PGBD"/>
    <property type="match status" value="1"/>
</dbReference>
<name>A0A0M2NJM4_9FIRM</name>
<evidence type="ECO:0000256" key="1">
    <source>
        <dbReference type="SAM" id="MobiDB-lite"/>
    </source>
</evidence>
<feature type="region of interest" description="Disordered" evidence="1">
    <location>
        <begin position="313"/>
        <end position="362"/>
    </location>
</feature>
<evidence type="ECO:0000313" key="3">
    <source>
        <dbReference type="Proteomes" id="UP000034076"/>
    </source>
</evidence>
<evidence type="ECO:0000313" key="2">
    <source>
        <dbReference type="EMBL" id="KKI50450.1"/>
    </source>
</evidence>
<dbReference type="EMBL" id="LAYJ01000111">
    <property type="protein sequence ID" value="KKI50450.1"/>
    <property type="molecule type" value="Genomic_DNA"/>
</dbReference>
<feature type="compositionally biased region" description="Polar residues" evidence="1">
    <location>
        <begin position="328"/>
        <end position="338"/>
    </location>
</feature>
<feature type="region of interest" description="Disordered" evidence="1">
    <location>
        <begin position="136"/>
        <end position="167"/>
    </location>
</feature>
<feature type="region of interest" description="Disordered" evidence="1">
    <location>
        <begin position="18"/>
        <end position="96"/>
    </location>
</feature>
<keyword evidence="3" id="KW-1185">Reference proteome</keyword>
<organism evidence="2 3">
    <name type="scientific">Christensenella hongkongensis</name>
    <dbReference type="NCBI Taxonomy" id="270498"/>
    <lineage>
        <taxon>Bacteria</taxon>
        <taxon>Bacillati</taxon>
        <taxon>Bacillota</taxon>
        <taxon>Clostridia</taxon>
        <taxon>Christensenellales</taxon>
        <taxon>Christensenellaceae</taxon>
        <taxon>Christensenella</taxon>
    </lineage>
</organism>
<dbReference type="AlphaFoldDB" id="A0A0M2NJM4"/>
<accession>A0A0M2NJM4</accession>
<feature type="compositionally biased region" description="Polar residues" evidence="1">
    <location>
        <begin position="142"/>
        <end position="159"/>
    </location>
</feature>
<protein>
    <submittedName>
        <fullName evidence="2">TolA protein</fullName>
    </submittedName>
</protein>
<gene>
    <name evidence="2" type="ORF">CHK_2042</name>
</gene>